<feature type="compositionally biased region" description="Low complexity" evidence="12">
    <location>
        <begin position="334"/>
        <end position="374"/>
    </location>
</feature>
<dbReference type="GO" id="GO:0034727">
    <property type="term" value="P:piecemeal microautophagy of the nucleus"/>
    <property type="evidence" value="ECO:0007669"/>
    <property type="project" value="TreeGrafter"/>
</dbReference>
<proteinExistence type="inferred from homology"/>
<evidence type="ECO:0000256" key="1">
    <source>
        <dbReference type="ARBA" id="ARBA00004496"/>
    </source>
</evidence>
<dbReference type="GO" id="GO:0016485">
    <property type="term" value="P:protein processing"/>
    <property type="evidence" value="ECO:0007669"/>
    <property type="project" value="TreeGrafter"/>
</dbReference>
<organism evidence="14 15">
    <name type="scientific">Plasmodium gallinaceum</name>
    <dbReference type="NCBI Taxonomy" id="5849"/>
    <lineage>
        <taxon>Eukaryota</taxon>
        <taxon>Sar</taxon>
        <taxon>Alveolata</taxon>
        <taxon>Apicomplexa</taxon>
        <taxon>Aconoidasida</taxon>
        <taxon>Haemosporida</taxon>
        <taxon>Plasmodiidae</taxon>
        <taxon>Plasmodium</taxon>
        <taxon>Plasmodium (Haemamoeba)</taxon>
    </lineage>
</organism>
<protein>
    <recommendedName>
        <fullName evidence="11">Cysteine protease</fullName>
        <ecNumber evidence="11">3.4.22.-</ecNumber>
    </recommendedName>
</protein>
<dbReference type="GeneID" id="39731422"/>
<evidence type="ECO:0000256" key="11">
    <source>
        <dbReference type="RuleBase" id="RU363115"/>
    </source>
</evidence>
<keyword evidence="15" id="KW-1185">Reference proteome</keyword>
<dbReference type="AlphaFoldDB" id="A0A1J1GT56"/>
<comment type="similarity">
    <text evidence="2 11">Belongs to the peptidase C54 family.</text>
</comment>
<evidence type="ECO:0000256" key="2">
    <source>
        <dbReference type="ARBA" id="ARBA00010958"/>
    </source>
</evidence>
<evidence type="ECO:0000256" key="5">
    <source>
        <dbReference type="ARBA" id="ARBA00022670"/>
    </source>
</evidence>
<evidence type="ECO:0000256" key="6">
    <source>
        <dbReference type="ARBA" id="ARBA00022801"/>
    </source>
</evidence>
<dbReference type="Pfam" id="PF03416">
    <property type="entry name" value="Peptidase_C54"/>
    <property type="match status" value="2"/>
</dbReference>
<dbReference type="OrthoDB" id="2960936at2759"/>
<evidence type="ECO:0000256" key="9">
    <source>
        <dbReference type="ARBA" id="ARBA00023006"/>
    </source>
</evidence>
<keyword evidence="7" id="KW-0788">Thiol protease</keyword>
<evidence type="ECO:0000256" key="10">
    <source>
        <dbReference type="ARBA" id="ARBA00029362"/>
    </source>
</evidence>
<keyword evidence="4 11" id="KW-0963">Cytoplasm</keyword>
<evidence type="ECO:0000256" key="3">
    <source>
        <dbReference type="ARBA" id="ARBA00022448"/>
    </source>
</evidence>
<dbReference type="OMA" id="CMIRVVQ"/>
<evidence type="ECO:0000256" key="4">
    <source>
        <dbReference type="ARBA" id="ARBA00022490"/>
    </source>
</evidence>
<dbReference type="EMBL" id="CVMV01000045">
    <property type="protein sequence ID" value="CRG95692.1"/>
    <property type="molecule type" value="Genomic_DNA"/>
</dbReference>
<dbReference type="InterPro" id="IPR038765">
    <property type="entry name" value="Papain-like_cys_pep_sf"/>
</dbReference>
<dbReference type="PANTHER" id="PTHR22624">
    <property type="entry name" value="CYSTEINE PROTEASE ATG4"/>
    <property type="match status" value="1"/>
</dbReference>
<evidence type="ECO:0000313" key="15">
    <source>
        <dbReference type="Proteomes" id="UP000220797"/>
    </source>
</evidence>
<dbReference type="GO" id="GO:0004197">
    <property type="term" value="F:cysteine-type endopeptidase activity"/>
    <property type="evidence" value="ECO:0007669"/>
    <property type="project" value="TreeGrafter"/>
</dbReference>
<comment type="catalytic activity">
    <reaction evidence="10">
        <text>[protein]-C-terminal L-amino acid-glycyl-phosphatidylethanolamide + H2O = [protein]-C-terminal L-amino acid-glycine + a 1,2-diacyl-sn-glycero-3-phosphoethanolamine</text>
        <dbReference type="Rhea" id="RHEA:67548"/>
        <dbReference type="Rhea" id="RHEA-COMP:17323"/>
        <dbReference type="Rhea" id="RHEA-COMP:17324"/>
        <dbReference type="ChEBI" id="CHEBI:15377"/>
        <dbReference type="ChEBI" id="CHEBI:64612"/>
        <dbReference type="ChEBI" id="CHEBI:172940"/>
        <dbReference type="ChEBI" id="CHEBI:172941"/>
    </reaction>
    <physiologicalReaction direction="left-to-right" evidence="10">
        <dbReference type="Rhea" id="RHEA:67549"/>
    </physiologicalReaction>
</comment>
<dbReference type="GO" id="GO:0019786">
    <property type="term" value="F:protein-phosphatidylethanolamide deconjugating activity"/>
    <property type="evidence" value="ECO:0007669"/>
    <property type="project" value="InterPro"/>
</dbReference>
<dbReference type="InterPro" id="IPR005078">
    <property type="entry name" value="Peptidase_C54"/>
</dbReference>
<feature type="compositionally biased region" description="Polar residues" evidence="12">
    <location>
        <begin position="375"/>
        <end position="384"/>
    </location>
</feature>
<feature type="domain" description="Peptidase C54 catalytic" evidence="13">
    <location>
        <begin position="648"/>
        <end position="908"/>
    </location>
</feature>
<reference evidence="14" key="1">
    <citation type="submission" date="2015-04" db="EMBL/GenBank/DDBJ databases">
        <authorList>
            <consortium name="Pathogen Informatics"/>
        </authorList>
    </citation>
    <scope>NUCLEOTIDE SEQUENCE [LARGE SCALE GENOMIC DNA]</scope>
    <source>
        <strain evidence="14">8A</strain>
    </source>
</reference>
<sequence>MDTKNSFNKDENVTYKNFLEDILRTFKISNETIKTEENIFNYTKVNDNLKKKYSIKNNEDEKIYSHPNKSKYKLINYINHIKYNLSIKKYFKMLVTVSFLNYLPLHLRNISNNVYICGMQLNLKDSELFKIFLILSKSKILFTYRSNILLKINNGNNCFNDNNNSLNNNSNNYKDINKNDINDICGIYKNIKEFEKVKGKCRKKKKKKKYYKEITINFTDIPEHFLKKIYFDDKECFYINFERTSKYNTNNLFDKDNYSDNNMSSYFYYDNNIHNNILGNEVNENISVFSTNDSSNSILFVDNFESDFDENEENKKNIEFLYCYDDKKIKDANSNNTSISGSSNNNSSSKSKNYKINNDLINNVNKNNKQNENNRTSQDYSNYEVNKEKKNNKLKSMHFNEEKKCSENFKVKKKKYTKIIKKKKKRWTKYYDNLKYIHISDNGWGCMLRVVQMVLANILISYKISRKYVLFHNSNDYLLYKNFLKNFHSSKNVNKNNSIIIQKENIQTTFSFVKKLKESNMTEKKKINFNKKLKCDKLYEKEMKESGFVVRKIRSNIFDNNENKSLINRNNKNLSEQLNYISNKSVNFLIDKKKAEIYENKVKKNISKDIYMYKKNDRMKNYVYHHFKSYENFLNSTDDNIKNIHLNNSLIYPILLQFRDIETAKYSIQNIIYEIMKYKKIDESEMEHFVHEWMGPTSSAVIISNLINKKKVRFVKKRKKKTVNHKKNILENDLVNKNNSFKKKNSNFENSNEKLAKLIFMRKKNRQAFFSVAFETGVIYNSKVLKFFQIKQKISIIIWICLKLGVDSINVSKYKKSILSCFLLKQFQGISSGNIHTSAHYFYSANENGLFYLDPHIKCQNAFKSINKNFTSEFFTHKIKFLPWEYLNSSVSLIFVVDSKDDYFNLVENLKLIDPSIFEIYNEEPQYTFKNKLSFDTDDSGLVVL</sequence>
<feature type="domain" description="Peptidase C54 catalytic" evidence="13">
    <location>
        <begin position="426"/>
        <end position="492"/>
    </location>
</feature>
<evidence type="ECO:0000256" key="8">
    <source>
        <dbReference type="ARBA" id="ARBA00022927"/>
    </source>
</evidence>
<keyword evidence="9 11" id="KW-0072">Autophagy</keyword>
<dbReference type="GO" id="GO:0035973">
    <property type="term" value="P:aggrephagy"/>
    <property type="evidence" value="ECO:0007669"/>
    <property type="project" value="TreeGrafter"/>
</dbReference>
<dbReference type="GO" id="GO:0015031">
    <property type="term" value="P:protein transport"/>
    <property type="evidence" value="ECO:0007669"/>
    <property type="project" value="UniProtKB-KW"/>
</dbReference>
<keyword evidence="8 11" id="KW-0653">Protein transport</keyword>
<dbReference type="Proteomes" id="UP000220797">
    <property type="component" value="Unassembled WGS sequence"/>
</dbReference>
<accession>A0A1J1GT56</accession>
<keyword evidence="5 11" id="KW-0645">Protease</keyword>
<dbReference type="RefSeq" id="XP_028528500.1">
    <property type="nucleotide sequence ID" value="XM_028671893.1"/>
</dbReference>
<dbReference type="SUPFAM" id="SSF54001">
    <property type="entry name" value="Cysteine proteinases"/>
    <property type="match status" value="1"/>
</dbReference>
<evidence type="ECO:0000313" key="14">
    <source>
        <dbReference type="EMBL" id="CRG95692.1"/>
    </source>
</evidence>
<comment type="caution">
    <text evidence="14">The sequence shown here is derived from an EMBL/GenBank/DDBJ whole genome shotgun (WGS) entry which is preliminary data.</text>
</comment>
<dbReference type="InterPro" id="IPR046792">
    <property type="entry name" value="Peptidase_C54_cat"/>
</dbReference>
<dbReference type="PANTHER" id="PTHR22624:SF49">
    <property type="entry name" value="CYSTEINE PROTEASE"/>
    <property type="match status" value="1"/>
</dbReference>
<evidence type="ECO:0000259" key="13">
    <source>
        <dbReference type="Pfam" id="PF03416"/>
    </source>
</evidence>
<keyword evidence="6 11" id="KW-0378">Hydrolase</keyword>
<dbReference type="VEuPathDB" id="PlasmoDB:PGAL8A_00288900"/>
<comment type="function">
    <text evidence="11">Cysteine protease that plays a key role in autophagy by mediating both proteolytic activation and delipidation of ATG8 family proteins.</text>
</comment>
<dbReference type="GO" id="GO:0000423">
    <property type="term" value="P:mitophagy"/>
    <property type="evidence" value="ECO:0007669"/>
    <property type="project" value="TreeGrafter"/>
</dbReference>
<dbReference type="EC" id="3.4.22.-" evidence="11"/>
<dbReference type="GO" id="GO:0000045">
    <property type="term" value="P:autophagosome assembly"/>
    <property type="evidence" value="ECO:0007669"/>
    <property type="project" value="TreeGrafter"/>
</dbReference>
<dbReference type="GO" id="GO:0005737">
    <property type="term" value="C:cytoplasm"/>
    <property type="evidence" value="ECO:0007669"/>
    <property type="project" value="UniProtKB-SubCell"/>
</dbReference>
<evidence type="ECO:0000256" key="12">
    <source>
        <dbReference type="SAM" id="MobiDB-lite"/>
    </source>
</evidence>
<feature type="region of interest" description="Disordered" evidence="12">
    <location>
        <begin position="334"/>
        <end position="385"/>
    </location>
</feature>
<comment type="subcellular location">
    <subcellularLocation>
        <location evidence="1 11">Cytoplasm</location>
    </subcellularLocation>
</comment>
<gene>
    <name evidence="14" type="primary">ATG4</name>
    <name evidence="14" type="ORF">PGAL8A_00288900</name>
</gene>
<keyword evidence="3" id="KW-0813">Transport</keyword>
<name>A0A1J1GT56_PLAGA</name>
<evidence type="ECO:0000256" key="7">
    <source>
        <dbReference type="ARBA" id="ARBA00022807"/>
    </source>
</evidence>